<dbReference type="NCBIfam" id="TIGR03165">
    <property type="entry name" value="F1F0_chp_2"/>
    <property type="match status" value="1"/>
</dbReference>
<proteinExistence type="predicted"/>
<evidence type="ECO:0000313" key="3">
    <source>
        <dbReference type="Proteomes" id="UP000295668"/>
    </source>
</evidence>
<keyword evidence="1" id="KW-0472">Membrane</keyword>
<dbReference type="InterPro" id="IPR017581">
    <property type="entry name" value="AtpR-like"/>
</dbReference>
<feature type="transmembrane region" description="Helical" evidence="1">
    <location>
        <begin position="6"/>
        <end position="23"/>
    </location>
</feature>
<evidence type="ECO:0000313" key="2">
    <source>
        <dbReference type="EMBL" id="TDG36471.1"/>
    </source>
</evidence>
<keyword evidence="1" id="KW-0812">Transmembrane</keyword>
<feature type="transmembrane region" description="Helical" evidence="1">
    <location>
        <begin position="35"/>
        <end position="54"/>
    </location>
</feature>
<comment type="caution">
    <text evidence="2">The sequence shown here is derived from an EMBL/GenBank/DDBJ whole genome shotgun (WGS) entry which is preliminary data.</text>
</comment>
<keyword evidence="1" id="KW-1133">Transmembrane helix</keyword>
<feature type="transmembrane region" description="Helical" evidence="1">
    <location>
        <begin position="60"/>
        <end position="77"/>
    </location>
</feature>
<evidence type="ECO:0000256" key="1">
    <source>
        <dbReference type="SAM" id="Phobius"/>
    </source>
</evidence>
<accession>A0A4R5MLB5</accession>
<sequence length="93" mass="10435">MMIITFIVGLALGIIFFGGLWFTVKKALGTPYAPLWFFGSLMIRTTIILVGFYYVSSEGLPQVASCLIGFVIARFLVFRITKQLEQKHIPTQS</sequence>
<reference evidence="2 3" key="1">
    <citation type="submission" date="2019-02" db="EMBL/GenBank/DDBJ databases">
        <title>Pedobacter sp. nov., a novel speices isolated from soil of pinguins habitat in Antarcitica.</title>
        <authorList>
            <person name="He R.-H."/>
        </authorList>
    </citation>
    <scope>NUCLEOTIDE SEQUENCE [LARGE SCALE GENOMIC DNA]</scope>
    <source>
        <strain evidence="2 3">E01020</strain>
    </source>
</reference>
<organism evidence="2 3">
    <name type="scientific">Pedobacter changchengzhani</name>
    <dbReference type="NCBI Taxonomy" id="2529274"/>
    <lineage>
        <taxon>Bacteria</taxon>
        <taxon>Pseudomonadati</taxon>
        <taxon>Bacteroidota</taxon>
        <taxon>Sphingobacteriia</taxon>
        <taxon>Sphingobacteriales</taxon>
        <taxon>Sphingobacteriaceae</taxon>
        <taxon>Pedobacter</taxon>
    </lineage>
</organism>
<dbReference type="Pfam" id="PF12966">
    <property type="entry name" value="AtpR"/>
    <property type="match status" value="1"/>
</dbReference>
<keyword evidence="3" id="KW-1185">Reference proteome</keyword>
<dbReference type="OrthoDB" id="467414at2"/>
<name>A0A4R5MLB5_9SPHI</name>
<dbReference type="Proteomes" id="UP000295668">
    <property type="component" value="Unassembled WGS sequence"/>
</dbReference>
<dbReference type="EMBL" id="SJCY01000004">
    <property type="protein sequence ID" value="TDG36471.1"/>
    <property type="molecule type" value="Genomic_DNA"/>
</dbReference>
<dbReference type="RefSeq" id="WP_133262200.1">
    <property type="nucleotide sequence ID" value="NZ_SJCY01000004.1"/>
</dbReference>
<dbReference type="AlphaFoldDB" id="A0A4R5MLB5"/>
<gene>
    <name evidence="2" type="ORF">EZJ43_08105</name>
</gene>
<protein>
    <submittedName>
        <fullName evidence="2">ATP synthase subunit I</fullName>
    </submittedName>
</protein>